<dbReference type="EMBL" id="CP154795">
    <property type="protein sequence ID" value="XAN06237.1"/>
    <property type="molecule type" value="Genomic_DNA"/>
</dbReference>
<feature type="coiled-coil region" evidence="1">
    <location>
        <begin position="169"/>
        <end position="196"/>
    </location>
</feature>
<gene>
    <name evidence="3" type="ORF">AADG42_02570</name>
</gene>
<dbReference type="Gene3D" id="3.90.1570.30">
    <property type="match status" value="1"/>
</dbReference>
<evidence type="ECO:0000256" key="2">
    <source>
        <dbReference type="SAM" id="MobiDB-lite"/>
    </source>
</evidence>
<keyword evidence="1" id="KW-0175">Coiled coil</keyword>
<dbReference type="Proteomes" id="UP001442841">
    <property type="component" value="Chromosome"/>
</dbReference>
<dbReference type="RefSeq" id="WP_425307669.1">
    <property type="nucleotide sequence ID" value="NZ_CP154795.1"/>
</dbReference>
<reference evidence="3 4" key="1">
    <citation type="submission" date="2024-04" db="EMBL/GenBank/DDBJ databases">
        <title>Isolation of an actinomycete strain from pig manure.</title>
        <authorList>
            <person name="Gong T."/>
            <person name="Yu Z."/>
            <person name="An M."/>
            <person name="Wei C."/>
            <person name="Yang W."/>
            <person name="Liu L."/>
        </authorList>
    </citation>
    <scope>NUCLEOTIDE SEQUENCE [LARGE SCALE GENOMIC DNA]</scope>
    <source>
        <strain evidence="3 4">ZF39</strain>
    </source>
</reference>
<feature type="region of interest" description="Disordered" evidence="2">
    <location>
        <begin position="271"/>
        <end position="308"/>
    </location>
</feature>
<evidence type="ECO:0000313" key="4">
    <source>
        <dbReference type="Proteomes" id="UP001442841"/>
    </source>
</evidence>
<organism evidence="3 4">
    <name type="scientific">Ammonicoccus fulvus</name>
    <dbReference type="NCBI Taxonomy" id="3138240"/>
    <lineage>
        <taxon>Bacteria</taxon>
        <taxon>Bacillati</taxon>
        <taxon>Actinomycetota</taxon>
        <taxon>Actinomycetes</taxon>
        <taxon>Propionibacteriales</taxon>
        <taxon>Propionibacteriaceae</taxon>
        <taxon>Ammonicoccus</taxon>
    </lineage>
</organism>
<name>A0ABZ3FLG6_9ACTN</name>
<evidence type="ECO:0000313" key="3">
    <source>
        <dbReference type="EMBL" id="XAN06237.1"/>
    </source>
</evidence>
<feature type="compositionally biased region" description="Low complexity" evidence="2">
    <location>
        <begin position="279"/>
        <end position="301"/>
    </location>
</feature>
<sequence length="332" mass="36241">MGNFDFLAQTLPGSYPECARAESYAVSDPRTALFYARRAIEELVRYLYDLRALEWPYSDDLSALTNAPPFQQLAGAKIVQKLNAIRKIANKAVHDNVLIRPDVALRVLDDLFHLMVWATFHHSSQPKAAPTGARFDPQLAKKAAPLTAQQVTQLAQKFKAQDEAYRKKLAEHQEIAAAKDAEIAELQALVKAAQAANTQVDDHDYSEAQTRDLFIDVLLAEAGWVSTGSSANVTYEYPVTGMPNQAGTGYIDYVLWGADGLPLAVIEANERPRARRPANSRPSCTPTASKPSSIAVRSSSSPMAIPTISGTMPAAIRPVRCKDSSPATSWNC</sequence>
<evidence type="ECO:0000256" key="1">
    <source>
        <dbReference type="SAM" id="Coils"/>
    </source>
</evidence>
<keyword evidence="4" id="KW-1185">Reference proteome</keyword>
<proteinExistence type="predicted"/>
<accession>A0ABZ3FLG6</accession>
<protein>
    <submittedName>
        <fullName evidence="3">DUF4145 domain-containing protein</fullName>
    </submittedName>
</protein>